<name>A0AAE0NRD9_9PEZI</name>
<dbReference type="EMBL" id="JAULSW010000004">
    <property type="protein sequence ID" value="KAK3386144.1"/>
    <property type="molecule type" value="Genomic_DNA"/>
</dbReference>
<protein>
    <submittedName>
        <fullName evidence="1">Uncharacterized protein</fullName>
    </submittedName>
</protein>
<evidence type="ECO:0000313" key="2">
    <source>
        <dbReference type="Proteomes" id="UP001285441"/>
    </source>
</evidence>
<sequence length="128" mass="14221">MSSRAIEYIWKVARPKNEAIAKALISYIHPSTRTRGVYVKDNPHLTLSVKNTETAKEGKHQTAHGYTPHINSFNVNNVVPSSNVKDDSMGNAWPAEMDTRPKDVVFGEPSLLGPAEDFITWPSEETGE</sequence>
<gene>
    <name evidence="1" type="ORF">B0H63DRAFT_510749</name>
</gene>
<keyword evidence="2" id="KW-1185">Reference proteome</keyword>
<reference evidence="1" key="2">
    <citation type="submission" date="2023-06" db="EMBL/GenBank/DDBJ databases">
        <authorList>
            <consortium name="Lawrence Berkeley National Laboratory"/>
            <person name="Haridas S."/>
            <person name="Hensen N."/>
            <person name="Bonometti L."/>
            <person name="Westerberg I."/>
            <person name="Brannstrom I.O."/>
            <person name="Guillou S."/>
            <person name="Cros-Aarteil S."/>
            <person name="Calhoun S."/>
            <person name="Kuo A."/>
            <person name="Mondo S."/>
            <person name="Pangilinan J."/>
            <person name="Riley R."/>
            <person name="LaButti K."/>
            <person name="Andreopoulos B."/>
            <person name="Lipzen A."/>
            <person name="Chen C."/>
            <person name="Yanf M."/>
            <person name="Daum C."/>
            <person name="Ng V."/>
            <person name="Clum A."/>
            <person name="Steindorff A."/>
            <person name="Ohm R."/>
            <person name="Martin F."/>
            <person name="Silar P."/>
            <person name="Natvig D."/>
            <person name="Lalanne C."/>
            <person name="Gautier V."/>
            <person name="Ament-velasquez S.L."/>
            <person name="Kruys A."/>
            <person name="Hutchinson M.I."/>
            <person name="Powell A.J."/>
            <person name="Barry K."/>
            <person name="Miller A.N."/>
            <person name="Grigoriev I.V."/>
            <person name="Debuchy R."/>
            <person name="Gladieux P."/>
            <person name="Thoren M.H."/>
            <person name="Johannesson H."/>
        </authorList>
    </citation>
    <scope>NUCLEOTIDE SEQUENCE</scope>
    <source>
        <strain evidence="1">CBS 232.78</strain>
    </source>
</reference>
<dbReference type="Proteomes" id="UP001285441">
    <property type="component" value="Unassembled WGS sequence"/>
</dbReference>
<evidence type="ECO:0000313" key="1">
    <source>
        <dbReference type="EMBL" id="KAK3386144.1"/>
    </source>
</evidence>
<comment type="caution">
    <text evidence="1">The sequence shown here is derived from an EMBL/GenBank/DDBJ whole genome shotgun (WGS) entry which is preliminary data.</text>
</comment>
<dbReference type="AlphaFoldDB" id="A0AAE0NRD9"/>
<reference evidence="1" key="1">
    <citation type="journal article" date="2023" name="Mol. Phylogenet. Evol.">
        <title>Genome-scale phylogeny and comparative genomics of the fungal order Sordariales.</title>
        <authorList>
            <person name="Hensen N."/>
            <person name="Bonometti L."/>
            <person name="Westerberg I."/>
            <person name="Brannstrom I.O."/>
            <person name="Guillou S."/>
            <person name="Cros-Aarteil S."/>
            <person name="Calhoun S."/>
            <person name="Haridas S."/>
            <person name="Kuo A."/>
            <person name="Mondo S."/>
            <person name="Pangilinan J."/>
            <person name="Riley R."/>
            <person name="LaButti K."/>
            <person name="Andreopoulos B."/>
            <person name="Lipzen A."/>
            <person name="Chen C."/>
            <person name="Yan M."/>
            <person name="Daum C."/>
            <person name="Ng V."/>
            <person name="Clum A."/>
            <person name="Steindorff A."/>
            <person name="Ohm R.A."/>
            <person name="Martin F."/>
            <person name="Silar P."/>
            <person name="Natvig D.O."/>
            <person name="Lalanne C."/>
            <person name="Gautier V."/>
            <person name="Ament-Velasquez S.L."/>
            <person name="Kruys A."/>
            <person name="Hutchinson M.I."/>
            <person name="Powell A.J."/>
            <person name="Barry K."/>
            <person name="Miller A.N."/>
            <person name="Grigoriev I.V."/>
            <person name="Debuchy R."/>
            <person name="Gladieux P."/>
            <person name="Hiltunen Thoren M."/>
            <person name="Johannesson H."/>
        </authorList>
    </citation>
    <scope>NUCLEOTIDE SEQUENCE</scope>
    <source>
        <strain evidence="1">CBS 232.78</strain>
    </source>
</reference>
<organism evidence="1 2">
    <name type="scientific">Podospora didyma</name>
    <dbReference type="NCBI Taxonomy" id="330526"/>
    <lineage>
        <taxon>Eukaryota</taxon>
        <taxon>Fungi</taxon>
        <taxon>Dikarya</taxon>
        <taxon>Ascomycota</taxon>
        <taxon>Pezizomycotina</taxon>
        <taxon>Sordariomycetes</taxon>
        <taxon>Sordariomycetidae</taxon>
        <taxon>Sordariales</taxon>
        <taxon>Podosporaceae</taxon>
        <taxon>Podospora</taxon>
    </lineage>
</organism>
<accession>A0AAE0NRD9</accession>
<proteinExistence type="predicted"/>